<dbReference type="InterPro" id="IPR037524">
    <property type="entry name" value="PA14/GLEYA"/>
</dbReference>
<dbReference type="EMBL" id="CP009286">
    <property type="protein sequence ID" value="AIQ65096.1"/>
    <property type="molecule type" value="Genomic_DNA"/>
</dbReference>
<dbReference type="Gene3D" id="3.20.20.80">
    <property type="entry name" value="Glycosidases"/>
    <property type="match status" value="1"/>
</dbReference>
<evidence type="ECO:0000259" key="5">
    <source>
        <dbReference type="PROSITE" id="PS51764"/>
    </source>
</evidence>
<name>A0A089LU83_9BACL</name>
<reference evidence="7 8" key="1">
    <citation type="submission" date="2014-08" db="EMBL/GenBank/DDBJ databases">
        <title>Comparative genomics of the Paenibacillus odorifer group.</title>
        <authorList>
            <person name="den Bakker H.C."/>
            <person name="Tsai Y.-C."/>
            <person name="Martin N."/>
            <person name="Korlach J."/>
            <person name="Wiedmann M."/>
        </authorList>
    </citation>
    <scope>NUCLEOTIDE SEQUENCE [LARGE SCALE GENOMIC DNA]</scope>
    <source>
        <strain evidence="7 8">DSM 14472</strain>
    </source>
</reference>
<evidence type="ECO:0000256" key="2">
    <source>
        <dbReference type="ARBA" id="ARBA00022801"/>
    </source>
</evidence>
<dbReference type="Proteomes" id="UP000029507">
    <property type="component" value="Chromosome"/>
</dbReference>
<evidence type="ECO:0000313" key="7">
    <source>
        <dbReference type="EMBL" id="AIQ65096.1"/>
    </source>
</evidence>
<dbReference type="Pfam" id="PF02156">
    <property type="entry name" value="Glyco_hydro_26"/>
    <property type="match status" value="1"/>
</dbReference>
<evidence type="ECO:0000313" key="8">
    <source>
        <dbReference type="Proteomes" id="UP000029507"/>
    </source>
</evidence>
<accession>A0A089LU83</accession>
<dbReference type="PROSITE" id="PS51820">
    <property type="entry name" value="PA14"/>
    <property type="match status" value="1"/>
</dbReference>
<feature type="domain" description="GH26" evidence="5">
    <location>
        <begin position="40"/>
        <end position="332"/>
    </location>
</feature>
<evidence type="ECO:0000256" key="3">
    <source>
        <dbReference type="ARBA" id="ARBA00023295"/>
    </source>
</evidence>
<dbReference type="SUPFAM" id="SSF56988">
    <property type="entry name" value="Anthrax protective antigen"/>
    <property type="match status" value="1"/>
</dbReference>
<dbReference type="STRING" id="169760.PSTEL_20190"/>
<dbReference type="GO" id="GO:0016985">
    <property type="term" value="F:mannan endo-1,4-beta-mannosidase activity"/>
    <property type="evidence" value="ECO:0007669"/>
    <property type="project" value="InterPro"/>
</dbReference>
<feature type="active site" description="Proton donor" evidence="4">
    <location>
        <position position="191"/>
    </location>
</feature>
<keyword evidence="2 4" id="KW-0378">Hydrolase</keyword>
<evidence type="ECO:0000259" key="6">
    <source>
        <dbReference type="PROSITE" id="PS51820"/>
    </source>
</evidence>
<evidence type="ECO:0000256" key="4">
    <source>
        <dbReference type="PROSITE-ProRule" id="PRU01100"/>
    </source>
</evidence>
<dbReference type="InterPro" id="IPR000805">
    <property type="entry name" value="Glyco_hydro_26"/>
</dbReference>
<dbReference type="PROSITE" id="PS51764">
    <property type="entry name" value="GH26"/>
    <property type="match status" value="1"/>
</dbReference>
<dbReference type="PRINTS" id="PR00739">
    <property type="entry name" value="GLHYDRLASE26"/>
</dbReference>
<dbReference type="InterPro" id="IPR011658">
    <property type="entry name" value="PA14_dom"/>
</dbReference>
<protein>
    <recommendedName>
        <fullName evidence="9">Glycosyl hydrolase</fullName>
    </recommendedName>
</protein>
<dbReference type="InterPro" id="IPR017853">
    <property type="entry name" value="GH"/>
</dbReference>
<dbReference type="HOGENOM" id="CLU_018042_0_0_9"/>
<dbReference type="SUPFAM" id="SSF51445">
    <property type="entry name" value="(Trans)glycosidases"/>
    <property type="match status" value="1"/>
</dbReference>
<feature type="active site" description="Nucleophile" evidence="4">
    <location>
        <position position="283"/>
    </location>
</feature>
<dbReference type="PANTHER" id="PTHR40079">
    <property type="entry name" value="MANNAN ENDO-1,4-BETA-MANNOSIDASE E-RELATED"/>
    <property type="match status" value="1"/>
</dbReference>
<keyword evidence="8" id="KW-1185">Reference proteome</keyword>
<gene>
    <name evidence="7" type="ORF">PSTEL_20190</name>
</gene>
<dbReference type="SMART" id="SM00758">
    <property type="entry name" value="PA14"/>
    <property type="match status" value="1"/>
</dbReference>
<dbReference type="RefSeq" id="WP_038697885.1">
    <property type="nucleotide sequence ID" value="NZ_CP009286.1"/>
</dbReference>
<dbReference type="GO" id="GO:0006080">
    <property type="term" value="P:substituted mannan metabolic process"/>
    <property type="evidence" value="ECO:0007669"/>
    <property type="project" value="InterPro"/>
</dbReference>
<organism evidence="7 8">
    <name type="scientific">Paenibacillus stellifer</name>
    <dbReference type="NCBI Taxonomy" id="169760"/>
    <lineage>
        <taxon>Bacteria</taxon>
        <taxon>Bacillati</taxon>
        <taxon>Bacillota</taxon>
        <taxon>Bacilli</taxon>
        <taxon>Bacillales</taxon>
        <taxon>Paenibacillaceae</taxon>
        <taxon>Paenibacillus</taxon>
    </lineage>
</organism>
<dbReference type="KEGG" id="pste:PSTEL_20190"/>
<dbReference type="Gene3D" id="3.90.182.10">
    <property type="entry name" value="Toxin - Anthrax Protective Antigen,domain 1"/>
    <property type="match status" value="1"/>
</dbReference>
<feature type="domain" description="PA14" evidence="6">
    <location>
        <begin position="348"/>
        <end position="484"/>
    </location>
</feature>
<comment type="similarity">
    <text evidence="1 4">Belongs to the glycosyl hydrolase 26 family.</text>
</comment>
<evidence type="ECO:0008006" key="9">
    <source>
        <dbReference type="Google" id="ProtNLM"/>
    </source>
</evidence>
<sequence length="488" mass="55133">MENRTAERLLEAASRLISDAQWQANYLELITSPANPGVSDAARVLLNRLYDLQKKGLLTGQHEYLEAPYTYAESLKQKTGIYPSIKGVEFGGITGQTPEQLAAQRQNVVNACLDWHKNGGAITATYHAAYPGASQTWNMVQRSTTEDEFAQIITPGTALNTSLLADIDSVAQYLKQLRDEGVPVLWRPYHEMNGGWFWWGQKTRYAELWEIMYDRYVIVHGLDNLLWVWSPNANNPATDAAAYYVGHDRADVLGKDIYGGDYKLDHYFELQQIGQGKLMAITECDILPDMTRMRTRQPLYAWFMDWGKLLAQKNTDAAIRKVYTDPYAVSRGQDANPEVAQLNAADTSTGDGLIGQYYLDRNFGTLKLTKVVPKVDYDWKKSTPTGKWEMSVRWRGYLRPPFAETYTLYTNASDGVRLWVDGKLLIDDWTVHGTAERTAVITLEQGNYYTLCLDYFNGGDPANATVRLSWSSPSVPKDVIPTAYLYSN</sequence>
<dbReference type="AlphaFoldDB" id="A0A089LU83"/>
<proteinExistence type="inferred from homology"/>
<dbReference type="InterPro" id="IPR022790">
    <property type="entry name" value="GH26_dom"/>
</dbReference>
<dbReference type="Pfam" id="PF07691">
    <property type="entry name" value="PA14"/>
    <property type="match status" value="1"/>
</dbReference>
<dbReference type="PANTHER" id="PTHR40079:SF4">
    <property type="entry name" value="GH26 DOMAIN-CONTAINING PROTEIN-RELATED"/>
    <property type="match status" value="1"/>
</dbReference>
<keyword evidence="3 4" id="KW-0326">Glycosidase</keyword>
<evidence type="ECO:0000256" key="1">
    <source>
        <dbReference type="ARBA" id="ARBA00007754"/>
    </source>
</evidence>